<sequence>MEKTQIRSFQENVPDYLLSWLRSGSKAPRATLQTNLAHPPPCSPSKKDPPWCHLHFKSKQDRISWTNSLTSHNPRVSIQLSPSLADLQVFNSASSSSQYSYTS</sequence>
<dbReference type="EMBL" id="JAHRIP010088402">
    <property type="protein sequence ID" value="MEQ2316269.1"/>
    <property type="molecule type" value="Genomic_DNA"/>
</dbReference>
<name>A0ABV1ACL0_9TELE</name>
<organism evidence="1 2">
    <name type="scientific">Ameca splendens</name>
    <dbReference type="NCBI Taxonomy" id="208324"/>
    <lineage>
        <taxon>Eukaryota</taxon>
        <taxon>Metazoa</taxon>
        <taxon>Chordata</taxon>
        <taxon>Craniata</taxon>
        <taxon>Vertebrata</taxon>
        <taxon>Euteleostomi</taxon>
        <taxon>Actinopterygii</taxon>
        <taxon>Neopterygii</taxon>
        <taxon>Teleostei</taxon>
        <taxon>Neoteleostei</taxon>
        <taxon>Acanthomorphata</taxon>
        <taxon>Ovalentaria</taxon>
        <taxon>Atherinomorphae</taxon>
        <taxon>Cyprinodontiformes</taxon>
        <taxon>Goodeidae</taxon>
        <taxon>Ameca</taxon>
    </lineage>
</organism>
<keyword evidence="2" id="KW-1185">Reference proteome</keyword>
<proteinExistence type="predicted"/>
<protein>
    <submittedName>
        <fullName evidence="1">Uncharacterized protein</fullName>
    </submittedName>
</protein>
<accession>A0ABV1ACL0</accession>
<gene>
    <name evidence="1" type="ORF">AMECASPLE_030920</name>
</gene>
<comment type="caution">
    <text evidence="1">The sequence shown here is derived from an EMBL/GenBank/DDBJ whole genome shotgun (WGS) entry which is preliminary data.</text>
</comment>
<dbReference type="Proteomes" id="UP001469553">
    <property type="component" value="Unassembled WGS sequence"/>
</dbReference>
<reference evidence="1 2" key="1">
    <citation type="submission" date="2021-06" db="EMBL/GenBank/DDBJ databases">
        <authorList>
            <person name="Palmer J.M."/>
        </authorList>
    </citation>
    <scope>NUCLEOTIDE SEQUENCE [LARGE SCALE GENOMIC DNA]</scope>
    <source>
        <strain evidence="1 2">AS_MEX2019</strain>
        <tissue evidence="1">Muscle</tissue>
    </source>
</reference>
<evidence type="ECO:0000313" key="1">
    <source>
        <dbReference type="EMBL" id="MEQ2316269.1"/>
    </source>
</evidence>
<evidence type="ECO:0000313" key="2">
    <source>
        <dbReference type="Proteomes" id="UP001469553"/>
    </source>
</evidence>